<gene>
    <name evidence="2" type="ordered locus">MTR_3g016340</name>
</gene>
<proteinExistence type="predicted"/>
<name>G7IYU5_MEDTR</name>
<reference evidence="3" key="3">
    <citation type="submission" date="2015-04" db="UniProtKB">
        <authorList>
            <consortium name="EnsemblPlants"/>
        </authorList>
    </citation>
    <scope>IDENTIFICATION</scope>
    <source>
        <strain evidence="3">cv. Jemalong A17</strain>
    </source>
</reference>
<evidence type="ECO:0000313" key="2">
    <source>
        <dbReference type="EMBL" id="AES68864.1"/>
    </source>
</evidence>
<protein>
    <recommendedName>
        <fullName evidence="5">Myb-like domain-containing protein</fullName>
    </recommendedName>
</protein>
<evidence type="ECO:0000256" key="1">
    <source>
        <dbReference type="SAM" id="MobiDB-lite"/>
    </source>
</evidence>
<dbReference type="Proteomes" id="UP000002051">
    <property type="component" value="Chromosome 3"/>
</dbReference>
<dbReference type="EMBL" id="CM001219">
    <property type="protein sequence ID" value="AES68864.1"/>
    <property type="molecule type" value="Genomic_DNA"/>
</dbReference>
<evidence type="ECO:0008006" key="5">
    <source>
        <dbReference type="Google" id="ProtNLM"/>
    </source>
</evidence>
<dbReference type="HOGENOM" id="CLU_1761473_0_0_1"/>
<keyword evidence="4" id="KW-1185">Reference proteome</keyword>
<evidence type="ECO:0000313" key="4">
    <source>
        <dbReference type="Proteomes" id="UP000002051"/>
    </source>
</evidence>
<reference evidence="2 4" key="2">
    <citation type="journal article" date="2014" name="BMC Genomics">
        <title>An improved genome release (version Mt4.0) for the model legume Medicago truncatula.</title>
        <authorList>
            <person name="Tang H."/>
            <person name="Krishnakumar V."/>
            <person name="Bidwell S."/>
            <person name="Rosen B."/>
            <person name="Chan A."/>
            <person name="Zhou S."/>
            <person name="Gentzbittel L."/>
            <person name="Childs K.L."/>
            <person name="Yandell M."/>
            <person name="Gundlach H."/>
            <person name="Mayer K.F."/>
            <person name="Schwartz D.C."/>
            <person name="Town C.D."/>
        </authorList>
    </citation>
    <scope>GENOME REANNOTATION</scope>
    <source>
        <strain evidence="3 4">cv. Jemalong A17</strain>
    </source>
</reference>
<feature type="region of interest" description="Disordered" evidence="1">
    <location>
        <begin position="46"/>
        <end position="69"/>
    </location>
</feature>
<dbReference type="PANTHER" id="PTHR45023:SF13">
    <property type="entry name" value="PUTATIVE-RELATED"/>
    <property type="match status" value="1"/>
</dbReference>
<evidence type="ECO:0000313" key="3">
    <source>
        <dbReference type="EnsemblPlants" id="AES68864"/>
    </source>
</evidence>
<dbReference type="PANTHER" id="PTHR45023">
    <property type="match status" value="1"/>
</dbReference>
<dbReference type="EnsemblPlants" id="AES68864">
    <property type="protein sequence ID" value="AES68864"/>
    <property type="gene ID" value="MTR_3g016340"/>
</dbReference>
<sequence>MPNFGFIYDGISISNTPFNGYMPMVNENFQSVSEYPEFSSQINSGGMTRANEVTPISEDTTPKSKKNQNQTSEAYWVKIVEYCNEHRSFDSPRDSVACRNRFNYMSKLINKWVGAYDGAKRLQGSGWSKDDVLEKAHELYVKHPVFPT</sequence>
<dbReference type="AlphaFoldDB" id="G7IYU5"/>
<reference evidence="2 4" key="1">
    <citation type="journal article" date="2011" name="Nature">
        <title>The Medicago genome provides insight into the evolution of rhizobial symbioses.</title>
        <authorList>
            <person name="Young N.D."/>
            <person name="Debelle F."/>
            <person name="Oldroyd G.E."/>
            <person name="Geurts R."/>
            <person name="Cannon S.B."/>
            <person name="Udvardi M.K."/>
            <person name="Benedito V.A."/>
            <person name="Mayer K.F."/>
            <person name="Gouzy J."/>
            <person name="Schoof H."/>
            <person name="Van de Peer Y."/>
            <person name="Proost S."/>
            <person name="Cook D.R."/>
            <person name="Meyers B.C."/>
            <person name="Spannagl M."/>
            <person name="Cheung F."/>
            <person name="De Mita S."/>
            <person name="Krishnakumar V."/>
            <person name="Gundlach H."/>
            <person name="Zhou S."/>
            <person name="Mudge J."/>
            <person name="Bharti A.K."/>
            <person name="Murray J.D."/>
            <person name="Naoumkina M.A."/>
            <person name="Rosen B."/>
            <person name="Silverstein K.A."/>
            <person name="Tang H."/>
            <person name="Rombauts S."/>
            <person name="Zhao P.X."/>
            <person name="Zhou P."/>
            <person name="Barbe V."/>
            <person name="Bardou P."/>
            <person name="Bechner M."/>
            <person name="Bellec A."/>
            <person name="Berger A."/>
            <person name="Berges H."/>
            <person name="Bidwell S."/>
            <person name="Bisseling T."/>
            <person name="Choisne N."/>
            <person name="Couloux A."/>
            <person name="Denny R."/>
            <person name="Deshpande S."/>
            <person name="Dai X."/>
            <person name="Doyle J.J."/>
            <person name="Dudez A.M."/>
            <person name="Farmer A.D."/>
            <person name="Fouteau S."/>
            <person name="Franken C."/>
            <person name="Gibelin C."/>
            <person name="Gish J."/>
            <person name="Goldstein S."/>
            <person name="Gonzalez A.J."/>
            <person name="Green P.J."/>
            <person name="Hallab A."/>
            <person name="Hartog M."/>
            <person name="Hua A."/>
            <person name="Humphray S.J."/>
            <person name="Jeong D.H."/>
            <person name="Jing Y."/>
            <person name="Jocker A."/>
            <person name="Kenton S.M."/>
            <person name="Kim D.J."/>
            <person name="Klee K."/>
            <person name="Lai H."/>
            <person name="Lang C."/>
            <person name="Lin S."/>
            <person name="Macmil S.L."/>
            <person name="Magdelenat G."/>
            <person name="Matthews L."/>
            <person name="McCorrison J."/>
            <person name="Monaghan E.L."/>
            <person name="Mun J.H."/>
            <person name="Najar F.Z."/>
            <person name="Nicholson C."/>
            <person name="Noirot C."/>
            <person name="O'Bleness M."/>
            <person name="Paule C.R."/>
            <person name="Poulain J."/>
            <person name="Prion F."/>
            <person name="Qin B."/>
            <person name="Qu C."/>
            <person name="Retzel E.F."/>
            <person name="Riddle C."/>
            <person name="Sallet E."/>
            <person name="Samain S."/>
            <person name="Samson N."/>
            <person name="Sanders I."/>
            <person name="Saurat O."/>
            <person name="Scarpelli C."/>
            <person name="Schiex T."/>
            <person name="Segurens B."/>
            <person name="Severin A.J."/>
            <person name="Sherrier D.J."/>
            <person name="Shi R."/>
            <person name="Sims S."/>
            <person name="Singer S.R."/>
            <person name="Sinharoy S."/>
            <person name="Sterck L."/>
            <person name="Viollet A."/>
            <person name="Wang B.B."/>
            <person name="Wang K."/>
            <person name="Wang M."/>
            <person name="Wang X."/>
            <person name="Warfsmann J."/>
            <person name="Weissenbach J."/>
            <person name="White D.D."/>
            <person name="White J.D."/>
            <person name="Wiley G.B."/>
            <person name="Wincker P."/>
            <person name="Xing Y."/>
            <person name="Yang L."/>
            <person name="Yao Z."/>
            <person name="Ying F."/>
            <person name="Zhai J."/>
            <person name="Zhou L."/>
            <person name="Zuber A."/>
            <person name="Denarie J."/>
            <person name="Dixon R.A."/>
            <person name="May G.D."/>
            <person name="Schwartz D.C."/>
            <person name="Rogers J."/>
            <person name="Quetier F."/>
            <person name="Town C.D."/>
            <person name="Roe B.A."/>
        </authorList>
    </citation>
    <scope>NUCLEOTIDE SEQUENCE [LARGE SCALE GENOMIC DNA]</scope>
    <source>
        <strain evidence="2">A17</strain>
        <strain evidence="3 4">cv. Jemalong A17</strain>
    </source>
</reference>
<dbReference type="PaxDb" id="3880-AES68864"/>
<organism evidence="2 4">
    <name type="scientific">Medicago truncatula</name>
    <name type="common">Barrel medic</name>
    <name type="synonym">Medicago tribuloides</name>
    <dbReference type="NCBI Taxonomy" id="3880"/>
    <lineage>
        <taxon>Eukaryota</taxon>
        <taxon>Viridiplantae</taxon>
        <taxon>Streptophyta</taxon>
        <taxon>Embryophyta</taxon>
        <taxon>Tracheophyta</taxon>
        <taxon>Spermatophyta</taxon>
        <taxon>Magnoliopsida</taxon>
        <taxon>eudicotyledons</taxon>
        <taxon>Gunneridae</taxon>
        <taxon>Pentapetalae</taxon>
        <taxon>rosids</taxon>
        <taxon>fabids</taxon>
        <taxon>Fabales</taxon>
        <taxon>Fabaceae</taxon>
        <taxon>Papilionoideae</taxon>
        <taxon>50 kb inversion clade</taxon>
        <taxon>NPAAA clade</taxon>
        <taxon>Hologalegina</taxon>
        <taxon>IRL clade</taxon>
        <taxon>Trifolieae</taxon>
        <taxon>Medicago</taxon>
    </lineage>
</organism>
<accession>G7IYU5</accession>